<dbReference type="InterPro" id="IPR003598">
    <property type="entry name" value="Ig_sub2"/>
</dbReference>
<dbReference type="Pfam" id="PF13927">
    <property type="entry name" value="Ig_3"/>
    <property type="match status" value="2"/>
</dbReference>
<dbReference type="CDD" id="cd00063">
    <property type="entry name" value="FN3"/>
    <property type="match status" value="1"/>
</dbReference>
<dbReference type="GO" id="GO:0005737">
    <property type="term" value="C:cytoplasm"/>
    <property type="evidence" value="ECO:0007669"/>
    <property type="project" value="UniProtKB-SubCell"/>
</dbReference>
<feature type="domain" description="Ig-like" evidence="7">
    <location>
        <begin position="1176"/>
        <end position="1239"/>
    </location>
</feature>
<keyword evidence="5" id="KW-1015">Disulfide bond</keyword>
<keyword evidence="10" id="KW-1185">Reference proteome</keyword>
<feature type="domain" description="Ig-like" evidence="7">
    <location>
        <begin position="682"/>
        <end position="717"/>
    </location>
</feature>
<dbReference type="PROSITE" id="PS50853">
    <property type="entry name" value="FN3"/>
    <property type="match status" value="1"/>
</dbReference>
<dbReference type="PANTHER" id="PTHR35971:SF5">
    <property type="entry name" value="OBSCURIN LIKE CYTOSKELETAL ADAPTOR 1"/>
    <property type="match status" value="1"/>
</dbReference>
<feature type="domain" description="Ig-like" evidence="7">
    <location>
        <begin position="209"/>
        <end position="295"/>
    </location>
</feature>
<dbReference type="PANTHER" id="PTHR35971">
    <property type="entry name" value="SI:DKEY-31G6.6"/>
    <property type="match status" value="1"/>
</dbReference>
<dbReference type="InterPro" id="IPR052385">
    <property type="entry name" value="Obscurin/Obscurin-like_Reg"/>
</dbReference>
<keyword evidence="3" id="KW-0597">Phosphoprotein</keyword>
<feature type="domain" description="Ig-like" evidence="7">
    <location>
        <begin position="748"/>
        <end position="783"/>
    </location>
</feature>
<feature type="domain" description="Ig-like" evidence="7">
    <location>
        <begin position="1254"/>
        <end position="1316"/>
    </location>
</feature>
<dbReference type="InterPro" id="IPR007110">
    <property type="entry name" value="Ig-like_dom"/>
</dbReference>
<protein>
    <submittedName>
        <fullName evidence="9">Obscurin like cytoskeletal adaptor 1b</fullName>
    </submittedName>
</protein>
<dbReference type="SUPFAM" id="SSF49265">
    <property type="entry name" value="Fibronectin type III"/>
    <property type="match status" value="1"/>
</dbReference>
<accession>A0A3P9CG91</accession>
<evidence type="ECO:0000256" key="2">
    <source>
        <dbReference type="ARBA" id="ARBA00022490"/>
    </source>
</evidence>
<dbReference type="CDD" id="cd00096">
    <property type="entry name" value="Ig"/>
    <property type="match status" value="1"/>
</dbReference>
<reference evidence="9" key="2">
    <citation type="submission" date="2025-08" db="UniProtKB">
        <authorList>
            <consortium name="Ensembl"/>
        </authorList>
    </citation>
    <scope>IDENTIFICATION</scope>
</reference>
<dbReference type="FunFam" id="2.60.40.10:FF:000211">
    <property type="entry name" value="Obscurin-like protein 1"/>
    <property type="match status" value="3"/>
</dbReference>
<feature type="domain" description="Ig-like" evidence="7">
    <location>
        <begin position="882"/>
        <end position="975"/>
    </location>
</feature>
<feature type="domain" description="Ig-like" evidence="7">
    <location>
        <begin position="304"/>
        <end position="390"/>
    </location>
</feature>
<dbReference type="SMART" id="SM00408">
    <property type="entry name" value="IGc2"/>
    <property type="match status" value="10"/>
</dbReference>
<reference evidence="9" key="3">
    <citation type="submission" date="2025-09" db="UniProtKB">
        <authorList>
            <consortium name="Ensembl"/>
        </authorList>
    </citation>
    <scope>IDENTIFICATION</scope>
</reference>
<dbReference type="Pfam" id="PF07679">
    <property type="entry name" value="I-set"/>
    <property type="match status" value="10"/>
</dbReference>
<dbReference type="InterPro" id="IPR013783">
    <property type="entry name" value="Ig-like_fold"/>
</dbReference>
<dbReference type="FunFam" id="2.60.40.10:FF:002120">
    <property type="entry name" value="obscurin-like isoform X3"/>
    <property type="match status" value="1"/>
</dbReference>
<feature type="domain" description="Fibronectin type-III" evidence="8">
    <location>
        <begin position="485"/>
        <end position="586"/>
    </location>
</feature>
<feature type="domain" description="Ig-like" evidence="7">
    <location>
        <begin position="1073"/>
        <end position="1155"/>
    </location>
</feature>
<feature type="domain" description="Ig-like" evidence="7">
    <location>
        <begin position="112"/>
        <end position="199"/>
    </location>
</feature>
<dbReference type="PROSITE" id="PS50835">
    <property type="entry name" value="IG_LIKE"/>
    <property type="match status" value="12"/>
</dbReference>
<sequence length="1359" mass="151472">MDVFGGAPRFLAYPRPVVVQSGTDAVLKCQIGGDPRPAVIWERSNEKIDPQGRYRVFEDGNVYNLIISAVTTEDSGQYICKAKNSIGETYAAATLKVEGEAQEMELREENKPLFLIKPLSTRVGRGEDAVFSCKLWGNPKPEVIWEKDGRRLNEIFESTHFSVGYQDGGWFQLKIFKTRAPDGGVYTCKARNEFGEALAGAVLLVDAGPGHEEEGNLKMFAVTEGKHAKFRCFVTGKPKPEIIWRKDGRLILSGRRYLLYEDREGYFTLKVLYCKQKDNGVYVCAASNTAGQTLSAVHLSVKEPPVRFKQPLIDLEVWERDLAVLECEVPEDSVPITWYLEDRRLQPGAKYGMEEWGTKRRLTIRDIGVDDDGIYLCEMPDGGRSIAEVAVKGTILRKLPRKVDVLEGENAAFCVEVEKEEMDIHWYKDGLELRETHQTIIKSFGRTHILVFVNTMPQDSGLVTFLVGRSKTSSQLRVKSARHCPPSCPVAVQINTERANAALLSWVPAQDSRKNPPSGYVLERQEVGTGSQEWLQCLTTDSATSVEILGDSVPCEADYRFRICSVNKYGKSNNVEFPKTVHLVPVARIQAPLQDALVPEGQDALFSIELSASVIGTWFLNGTQLQEDERYSMRRSRAHQSLRIRGVRDTDNGAEITFIAYGIRDSAALYIQGMAVCEQFFPLSEMDRNKFVEIGNPIVLYCEVSDPAALVHWYKNGVELRSVEGLHIQSEGTMRRIVIQSAEFSALPDAERNKTIQTGCPIVLQCELSDPSAQVHWYKDGSKLHSQSGIDIISDAIPEDMRIKSIEAGCPVVLQCVVSDPEAHVLWYKDEIQLISSSGLEIHSVGNTRTLVIQSAELSHSGVYRCTTQDDTVAFQVEIKAPPVRITRLCEAERNKSVEGGEPLMLQCEISDPNGEVTWYKDGIKLLEAAGQDMLADDGLTRTLFIPSAGSAHAGTYECSTKDDTVTFKVDVKVAETYFDLNDHGKMLIAAGCPIILQCEVSDPVAQVSWFKDDSELFCKTGLDMKRDGNFRKLMIPSAKVSDSGLYSCKFADDIATFHVDVEATPVRFSAIPEVARNKFVEAGCPIKLQCEVSEPTAQVYWNKDGEQLLPESEYEIQAKETLRALVIQSAEVRHSGMYSCEAADDHIEFKVDVAGDLTKLIGSLTERDLFQSVVEHEQLVLSCEVSRSDGVVKWYKDGTEMQPTNNVTIQAEGTNRKLITHSAQLSDTATYTSQFKNSADCICIYRCGFNYFCELSRASGVVSWYKDGQKLQESENIKLKHKGRKHSLTLHKVSISDRGTYSCETLHDRTQAQLTVERKCPCVLTMPCCCLFTAVADNPISRAASITASYEGKFQLTE</sequence>
<dbReference type="Gene3D" id="2.60.40.10">
    <property type="entry name" value="Immunoglobulins"/>
    <property type="match status" value="15"/>
</dbReference>
<evidence type="ECO:0000259" key="7">
    <source>
        <dbReference type="PROSITE" id="PS50835"/>
    </source>
</evidence>
<evidence type="ECO:0000259" key="8">
    <source>
        <dbReference type="PROSITE" id="PS50853"/>
    </source>
</evidence>
<keyword evidence="6" id="KW-0393">Immunoglobulin domain</keyword>
<dbReference type="Proteomes" id="UP000265160">
    <property type="component" value="LG16"/>
</dbReference>
<dbReference type="FunFam" id="2.60.40.10:FF:001752">
    <property type="entry name" value="obscurin-like isoform X3"/>
    <property type="match status" value="1"/>
</dbReference>
<dbReference type="GeneTree" id="ENSGT00940000156702"/>
<comment type="subcellular location">
    <subcellularLocation>
        <location evidence="1">Cytoplasm</location>
    </subcellularLocation>
</comment>
<dbReference type="FunFam" id="2.60.40.10:FF:001084">
    <property type="entry name" value="obscurin-like isoform X3"/>
    <property type="match status" value="2"/>
</dbReference>
<dbReference type="SMART" id="SM00409">
    <property type="entry name" value="IG"/>
    <property type="match status" value="11"/>
</dbReference>
<keyword evidence="4" id="KW-0677">Repeat</keyword>
<feature type="domain" description="Ig-like" evidence="7">
    <location>
        <begin position="798"/>
        <end position="880"/>
    </location>
</feature>
<dbReference type="Ensembl" id="ENSMZET00005022016.1">
    <property type="protein sequence ID" value="ENSMZEP00005021313.1"/>
    <property type="gene ID" value="ENSMZEG00005015981.1"/>
</dbReference>
<feature type="domain" description="Ig-like" evidence="7">
    <location>
        <begin position="992"/>
        <end position="1065"/>
    </location>
</feature>
<dbReference type="InterPro" id="IPR036179">
    <property type="entry name" value="Ig-like_dom_sf"/>
</dbReference>
<evidence type="ECO:0000313" key="10">
    <source>
        <dbReference type="Proteomes" id="UP000265160"/>
    </source>
</evidence>
<dbReference type="InterPro" id="IPR036116">
    <property type="entry name" value="FN3_sf"/>
</dbReference>
<dbReference type="FunFam" id="2.60.40.10:FF:000393">
    <property type="entry name" value="Putative obscurin-like protein 1"/>
    <property type="match status" value="1"/>
</dbReference>
<evidence type="ECO:0000256" key="3">
    <source>
        <dbReference type="ARBA" id="ARBA00022553"/>
    </source>
</evidence>
<dbReference type="InterPro" id="IPR003961">
    <property type="entry name" value="FN3_dom"/>
</dbReference>
<evidence type="ECO:0000256" key="1">
    <source>
        <dbReference type="ARBA" id="ARBA00004496"/>
    </source>
</evidence>
<name>A0A3P9CG91_9CICH</name>
<feature type="domain" description="Ig-like" evidence="7">
    <location>
        <begin position="8"/>
        <end position="96"/>
    </location>
</feature>
<dbReference type="FunFam" id="2.60.40.10:FF:000464">
    <property type="entry name" value="Putative obscurin-like protein 1"/>
    <property type="match status" value="1"/>
</dbReference>
<organism evidence="9 10">
    <name type="scientific">Maylandia zebra</name>
    <name type="common">zebra mbuna</name>
    <dbReference type="NCBI Taxonomy" id="106582"/>
    <lineage>
        <taxon>Eukaryota</taxon>
        <taxon>Metazoa</taxon>
        <taxon>Chordata</taxon>
        <taxon>Craniata</taxon>
        <taxon>Vertebrata</taxon>
        <taxon>Euteleostomi</taxon>
        <taxon>Actinopterygii</taxon>
        <taxon>Neopterygii</taxon>
        <taxon>Teleostei</taxon>
        <taxon>Neoteleostei</taxon>
        <taxon>Acanthomorphata</taxon>
        <taxon>Ovalentaria</taxon>
        <taxon>Cichlomorphae</taxon>
        <taxon>Cichliformes</taxon>
        <taxon>Cichlidae</taxon>
        <taxon>African cichlids</taxon>
        <taxon>Pseudocrenilabrinae</taxon>
        <taxon>Haplochromini</taxon>
        <taxon>Maylandia</taxon>
        <taxon>Maylandia zebra complex</taxon>
    </lineage>
</organism>
<proteinExistence type="predicted"/>
<reference evidence="9 10" key="1">
    <citation type="journal article" date="2014" name="Nature">
        <title>The genomic substrate for adaptive radiation in African cichlid fish.</title>
        <authorList>
            <person name="Brawand D."/>
            <person name="Wagner C.E."/>
            <person name="Li Y.I."/>
            <person name="Malinsky M."/>
            <person name="Keller I."/>
            <person name="Fan S."/>
            <person name="Simakov O."/>
            <person name="Ng A.Y."/>
            <person name="Lim Z.W."/>
            <person name="Bezault E."/>
            <person name="Turner-Maier J."/>
            <person name="Johnson J."/>
            <person name="Alcazar R."/>
            <person name="Noh H.J."/>
            <person name="Russell P."/>
            <person name="Aken B."/>
            <person name="Alfoldi J."/>
            <person name="Amemiya C."/>
            <person name="Azzouzi N."/>
            <person name="Baroiller J.F."/>
            <person name="Barloy-Hubler F."/>
            <person name="Berlin A."/>
            <person name="Bloomquist R."/>
            <person name="Carleton K.L."/>
            <person name="Conte M.A."/>
            <person name="D'Cotta H."/>
            <person name="Eshel O."/>
            <person name="Gaffney L."/>
            <person name="Galibert F."/>
            <person name="Gante H.F."/>
            <person name="Gnerre S."/>
            <person name="Greuter L."/>
            <person name="Guyon R."/>
            <person name="Haddad N.S."/>
            <person name="Haerty W."/>
            <person name="Harris R.M."/>
            <person name="Hofmann H.A."/>
            <person name="Hourlier T."/>
            <person name="Hulata G."/>
            <person name="Jaffe D.B."/>
            <person name="Lara M."/>
            <person name="Lee A.P."/>
            <person name="MacCallum I."/>
            <person name="Mwaiko S."/>
            <person name="Nikaido M."/>
            <person name="Nishihara H."/>
            <person name="Ozouf-Costaz C."/>
            <person name="Penman D.J."/>
            <person name="Przybylski D."/>
            <person name="Rakotomanga M."/>
            <person name="Renn S.C.P."/>
            <person name="Ribeiro F.J."/>
            <person name="Ron M."/>
            <person name="Salzburger W."/>
            <person name="Sanchez-Pulido L."/>
            <person name="Santos M.E."/>
            <person name="Searle S."/>
            <person name="Sharpe T."/>
            <person name="Swofford R."/>
            <person name="Tan F.J."/>
            <person name="Williams L."/>
            <person name="Young S."/>
            <person name="Yin S."/>
            <person name="Okada N."/>
            <person name="Kocher T.D."/>
            <person name="Miska E.A."/>
            <person name="Lander E.S."/>
            <person name="Venkatesh B."/>
            <person name="Fernald R.D."/>
            <person name="Meyer A."/>
            <person name="Ponting C.P."/>
            <person name="Streelman J.T."/>
            <person name="Lindblad-Toh K."/>
            <person name="Seehausen O."/>
            <person name="Di Palma F."/>
        </authorList>
    </citation>
    <scope>NUCLEOTIDE SEQUENCE</scope>
</reference>
<evidence type="ECO:0000256" key="6">
    <source>
        <dbReference type="ARBA" id="ARBA00023319"/>
    </source>
</evidence>
<dbReference type="InterPro" id="IPR013098">
    <property type="entry name" value="Ig_I-set"/>
</dbReference>
<keyword evidence="2" id="KW-0963">Cytoplasm</keyword>
<dbReference type="FunFam" id="2.60.40.10:FF:000502">
    <property type="entry name" value="obscurin-like protein 1 isoform X2"/>
    <property type="match status" value="1"/>
</dbReference>
<evidence type="ECO:0000313" key="9">
    <source>
        <dbReference type="Ensembl" id="ENSMZEP00005021313.1"/>
    </source>
</evidence>
<dbReference type="SUPFAM" id="SSF48726">
    <property type="entry name" value="Immunoglobulin"/>
    <property type="match status" value="13"/>
</dbReference>
<evidence type="ECO:0000256" key="5">
    <source>
        <dbReference type="ARBA" id="ARBA00023157"/>
    </source>
</evidence>
<evidence type="ECO:0000256" key="4">
    <source>
        <dbReference type="ARBA" id="ARBA00022737"/>
    </source>
</evidence>
<dbReference type="InterPro" id="IPR003599">
    <property type="entry name" value="Ig_sub"/>
</dbReference>